<dbReference type="PANTHER" id="PTHR30032:SF4">
    <property type="entry name" value="AMIDASE ENHANCER"/>
    <property type="match status" value="1"/>
</dbReference>
<evidence type="ECO:0000313" key="3">
    <source>
        <dbReference type="EMBL" id="RIH87636.1"/>
    </source>
</evidence>
<dbReference type="EMBL" id="QWLA01000017">
    <property type="protein sequence ID" value="RIH87636.1"/>
    <property type="molecule type" value="Genomic_DNA"/>
</dbReference>
<evidence type="ECO:0000256" key="1">
    <source>
        <dbReference type="SAM" id="SignalP"/>
    </source>
</evidence>
<evidence type="ECO:0000259" key="2">
    <source>
        <dbReference type="Pfam" id="PF08486"/>
    </source>
</evidence>
<sequence length="503" mass="55537">MSRMYLSALFACAALAALFSLRQAEPSPLSEPVPSLPPLSGQSIRVLLSSGPGLYLFDSLEVIPLYERAQVRGGPGPQSLRPAFSSLGDGPIRFTVENGQIRASVLGQSYDLGAFAEVSPSPQAQPGTRFLIGAKNRAGFFPEYPGSLHLSLREGRLLVVNQLDMQEYLRRVLPSEMPPTFPLEALKAQAVAARTYAYSRMSAPPERNYWKSFGADLDDSTSEQLYNAQPPQSLTDQAVAETLGQVLTYRGEAVQTYYFSTSPGSTASIEEVWPDRDRVAYLRARTQANPLTVNITGEGQALGFFKNWSPEGFYDGESSLFRWRLTLSREELEAILSKTLPALRRASPQFVRTVEGRYAPERPEFELGTLEGLKVLRRTSGGYITELEISTSRGRYWVGRESNIRSLIRPDRRYTGGPDILLERFNGVSSPNFPALPSAAFAWEEERAAGNLQRLTFWGGGYGHGVGMSQYGARGLARAGKSHREILEHFYPGTTLTVLKADK</sequence>
<dbReference type="GO" id="GO:0030435">
    <property type="term" value="P:sporulation resulting in formation of a cellular spore"/>
    <property type="evidence" value="ECO:0007669"/>
    <property type="project" value="InterPro"/>
</dbReference>
<gene>
    <name evidence="3" type="primary">lytB_1</name>
    <name evidence="3" type="ORF">Mrose_01193</name>
</gene>
<dbReference type="Proteomes" id="UP000265341">
    <property type="component" value="Unassembled WGS sequence"/>
</dbReference>
<feature type="domain" description="Sporulation stage II protein D amidase enhancer LytB N-terminal" evidence="2">
    <location>
        <begin position="154"/>
        <end position="249"/>
    </location>
</feature>
<protein>
    <submittedName>
        <fullName evidence="3">Amidase enhancer</fullName>
    </submittedName>
</protein>
<feature type="signal peptide" evidence="1">
    <location>
        <begin position="1"/>
        <end position="24"/>
    </location>
</feature>
<feature type="chain" id="PRO_5017207398" evidence="1">
    <location>
        <begin position="25"/>
        <end position="503"/>
    </location>
</feature>
<dbReference type="AlphaFoldDB" id="A0A399EW19"/>
<keyword evidence="4" id="KW-1185">Reference proteome</keyword>
<dbReference type="Pfam" id="PF08486">
    <property type="entry name" value="SpoIID"/>
    <property type="match status" value="1"/>
</dbReference>
<dbReference type="InterPro" id="IPR013486">
    <property type="entry name" value="SpoIID/LytB"/>
</dbReference>
<reference evidence="3 4" key="1">
    <citation type="submission" date="2018-08" db="EMBL/GenBank/DDBJ databases">
        <title>Meiothermus roseus NBRC 110900 genome sequencing project.</title>
        <authorList>
            <person name="Da Costa M.S."/>
            <person name="Albuquerque L."/>
            <person name="Raposo P."/>
            <person name="Froufe H.J.C."/>
            <person name="Barroso C.S."/>
            <person name="Egas C."/>
        </authorList>
    </citation>
    <scope>NUCLEOTIDE SEQUENCE [LARGE SCALE GENOMIC DNA]</scope>
    <source>
        <strain evidence="3 4">NBRC 110900</strain>
    </source>
</reference>
<dbReference type="NCBIfam" id="TIGR02669">
    <property type="entry name" value="SpoIID_LytB"/>
    <property type="match status" value="1"/>
</dbReference>
<comment type="caution">
    <text evidence="3">The sequence shown here is derived from an EMBL/GenBank/DDBJ whole genome shotgun (WGS) entry which is preliminary data.</text>
</comment>
<dbReference type="InterPro" id="IPR051922">
    <property type="entry name" value="Bact_Sporulation_Assoc"/>
</dbReference>
<proteinExistence type="predicted"/>
<dbReference type="InterPro" id="IPR013693">
    <property type="entry name" value="SpoIID/LytB_N"/>
</dbReference>
<accession>A0A399EW19</accession>
<name>A0A399EW19_9DEIN</name>
<dbReference type="GO" id="GO:0030288">
    <property type="term" value="C:outer membrane-bounded periplasmic space"/>
    <property type="evidence" value="ECO:0007669"/>
    <property type="project" value="TreeGrafter"/>
</dbReference>
<dbReference type="PANTHER" id="PTHR30032">
    <property type="entry name" value="N-ACETYLMURAMOYL-L-ALANINE AMIDASE-RELATED"/>
    <property type="match status" value="1"/>
</dbReference>
<keyword evidence="1" id="KW-0732">Signal</keyword>
<organism evidence="3 4">
    <name type="scientific">Calidithermus roseus</name>
    <dbReference type="NCBI Taxonomy" id="1644118"/>
    <lineage>
        <taxon>Bacteria</taxon>
        <taxon>Thermotogati</taxon>
        <taxon>Deinococcota</taxon>
        <taxon>Deinococci</taxon>
        <taxon>Thermales</taxon>
        <taxon>Thermaceae</taxon>
        <taxon>Calidithermus</taxon>
    </lineage>
</organism>
<evidence type="ECO:0000313" key="4">
    <source>
        <dbReference type="Proteomes" id="UP000265341"/>
    </source>
</evidence>